<reference evidence="1 2" key="1">
    <citation type="submission" date="2019-11" db="EMBL/GenBank/DDBJ databases">
        <title>Comparative genomics of hydrocarbon-degrading Desulfosarcina strains.</title>
        <authorList>
            <person name="Watanabe M."/>
            <person name="Kojima H."/>
            <person name="Fukui M."/>
        </authorList>
    </citation>
    <scope>NUCLEOTIDE SEQUENCE [LARGE SCALE GENOMIC DNA]</scope>
    <source>
        <strain evidence="2">oXyS1</strain>
    </source>
</reference>
<gene>
    <name evidence="1" type="ORF">DSCOOX_34180</name>
</gene>
<dbReference type="EMBL" id="AP021879">
    <property type="protein sequence ID" value="BBO90238.1"/>
    <property type="molecule type" value="Genomic_DNA"/>
</dbReference>
<dbReference type="RefSeq" id="WP_155311316.1">
    <property type="nucleotide sequence ID" value="NZ_AP021879.1"/>
</dbReference>
<proteinExistence type="predicted"/>
<evidence type="ECO:0000313" key="2">
    <source>
        <dbReference type="Proteomes" id="UP000422108"/>
    </source>
</evidence>
<keyword evidence="2" id="KW-1185">Reference proteome</keyword>
<sequence>MDKRNSPLTSKTLTPRLIRKGDAPPCLKKGPQCRGCFGWQNMIHAAETNPSWRKYPLCCEITGLTIVY</sequence>
<dbReference type="Proteomes" id="UP000422108">
    <property type="component" value="Chromosome"/>
</dbReference>
<dbReference type="AlphaFoldDB" id="A0A5K8ACN5"/>
<organism evidence="1 2">
    <name type="scientific">Desulfosarcina ovata subsp. ovata</name>
    <dbReference type="NCBI Taxonomy" id="2752305"/>
    <lineage>
        <taxon>Bacteria</taxon>
        <taxon>Pseudomonadati</taxon>
        <taxon>Thermodesulfobacteriota</taxon>
        <taxon>Desulfobacteria</taxon>
        <taxon>Desulfobacterales</taxon>
        <taxon>Desulfosarcinaceae</taxon>
        <taxon>Desulfosarcina</taxon>
    </lineage>
</organism>
<protein>
    <submittedName>
        <fullName evidence="1">Uncharacterized protein</fullName>
    </submittedName>
</protein>
<evidence type="ECO:0000313" key="1">
    <source>
        <dbReference type="EMBL" id="BBO90238.1"/>
    </source>
</evidence>
<accession>A0A5K8ACN5</accession>
<name>A0A5K8ACN5_9BACT</name>